<comment type="caution">
    <text evidence="5">The sequence shown here is derived from an EMBL/GenBank/DDBJ whole genome shotgun (WGS) entry which is preliminary data.</text>
</comment>
<dbReference type="Pfam" id="PF00135">
    <property type="entry name" value="COesterase"/>
    <property type="match status" value="1"/>
</dbReference>
<proteinExistence type="inferred from homology"/>
<dbReference type="SUPFAM" id="SSF53474">
    <property type="entry name" value="alpha/beta-Hydrolases"/>
    <property type="match status" value="1"/>
</dbReference>
<feature type="domain" description="Carboxylesterase type B" evidence="4">
    <location>
        <begin position="181"/>
        <end position="657"/>
    </location>
</feature>
<dbReference type="InterPro" id="IPR000997">
    <property type="entry name" value="Cholinesterase"/>
</dbReference>
<comment type="similarity">
    <text evidence="1">Belongs to the type-B carboxylesterase/lipase family.</text>
</comment>
<dbReference type="PRINTS" id="PR00878">
    <property type="entry name" value="CHOLNESTRASE"/>
</dbReference>
<feature type="signal peptide" evidence="3">
    <location>
        <begin position="1"/>
        <end position="18"/>
    </location>
</feature>
<dbReference type="InterPro" id="IPR019819">
    <property type="entry name" value="Carboxylesterase_B_CS"/>
</dbReference>
<evidence type="ECO:0000313" key="5">
    <source>
        <dbReference type="EMBL" id="KAJ5340021.1"/>
    </source>
</evidence>
<dbReference type="GO" id="GO:0017000">
    <property type="term" value="P:antibiotic biosynthetic process"/>
    <property type="evidence" value="ECO:0007669"/>
    <property type="project" value="UniProtKB-ARBA"/>
</dbReference>
<reference evidence="5" key="2">
    <citation type="journal article" date="2023" name="IMA Fungus">
        <title>Comparative genomic study of the Penicillium genus elucidates a diverse pangenome and 15 lateral gene transfer events.</title>
        <authorList>
            <person name="Petersen C."/>
            <person name="Sorensen T."/>
            <person name="Nielsen M.R."/>
            <person name="Sondergaard T.E."/>
            <person name="Sorensen J.L."/>
            <person name="Fitzpatrick D.A."/>
            <person name="Frisvad J.C."/>
            <person name="Nielsen K.L."/>
        </authorList>
    </citation>
    <scope>NUCLEOTIDE SEQUENCE</scope>
    <source>
        <strain evidence="5">IBT 35673</strain>
    </source>
</reference>
<reference evidence="5" key="1">
    <citation type="submission" date="2022-12" db="EMBL/GenBank/DDBJ databases">
        <authorList>
            <person name="Petersen C."/>
        </authorList>
    </citation>
    <scope>NUCLEOTIDE SEQUENCE</scope>
    <source>
        <strain evidence="5">IBT 35673</strain>
    </source>
</reference>
<dbReference type="AlphaFoldDB" id="A0A9W9QL41"/>
<dbReference type="Proteomes" id="UP001147695">
    <property type="component" value="Unassembled WGS sequence"/>
</dbReference>
<accession>A0A9W9QL41</accession>
<dbReference type="PANTHER" id="PTHR43142">
    <property type="entry name" value="CARBOXYLIC ESTER HYDROLASE"/>
    <property type="match status" value="1"/>
</dbReference>
<dbReference type="PROSITE" id="PS00122">
    <property type="entry name" value="CARBOXYLESTERASE_B_1"/>
    <property type="match status" value="1"/>
</dbReference>
<keyword evidence="2" id="KW-0378">Hydrolase</keyword>
<evidence type="ECO:0000256" key="2">
    <source>
        <dbReference type="ARBA" id="ARBA00022801"/>
    </source>
</evidence>
<dbReference type="GO" id="GO:0072330">
    <property type="term" value="P:monocarboxylic acid biosynthetic process"/>
    <property type="evidence" value="ECO:0007669"/>
    <property type="project" value="UniProtKB-ARBA"/>
</dbReference>
<dbReference type="EMBL" id="JAPZBQ010000003">
    <property type="protein sequence ID" value="KAJ5340021.1"/>
    <property type="molecule type" value="Genomic_DNA"/>
</dbReference>
<name>A0A9W9QL41_PENBR</name>
<gene>
    <name evidence="5" type="ORF">N7452_006749</name>
</gene>
<dbReference type="InterPro" id="IPR019826">
    <property type="entry name" value="Carboxylesterase_B_AS"/>
</dbReference>
<sequence length="740" mass="80376">MKYQLFLAALLLDGQSLAAPSAKKTSHPSVGSLGSLRVLHYNNLGPQNNGTSVVLVHDRLSHEGSISKCATIGEKVFTWLSEKCDNERELQHQLNYLVFAKELRHDDFLWISTNNDGNHCSAYSPLHKKIIKKSCKEKLPTLCTSTAPPTTDLDRTPRNNTKLTVETKGYAITGYRDARSFRFLGVPFANPPVKKLRLAPPHAYTGPKKLDATSMADSCIQSVSSFGTLGSGGISEDCLYLNVYTPFLPMEVTNKTSLRPVAVYIYGGAFTKGSAAMIDYDGGNFASRSDVVVVTLNYRVGALGFLATGNKTTGSYGIYDQIMALKWVKKHISAFGGDPAHVTIFGQSAGGQSAVALISSTAAKGLFSGALVQSAPLDLPWFPRGLYSDYIAPEVGKAVGCNDTASESKFLKCLRSVPASRYLDNSTEFQNATKAIASVIANHYYQNTELLSATEPFMPMVDDSGSGVIDDQFHTLLRNKELPIHVPTMFTTVRDESSLYTGRQVPNMGANQLALDVLLNATFGSTLGSKMISSDAFTVNRSDSDGVRNAASDALTHSEWTCAQGHLLNISASTFPSLYEVEITDGHIQTNVSVPEICSPNKVYNASCHSSDVLLAWGTLNSKTKNVSPYYNEKDILHSQFIHDIFGAFFRTRNPNPDLDFLRIRGPAYAHTLAVVGGNYTGSHGNHGKHGYAIEQYHGSAQNLSLLGTSPSTTSNYASSDKCSVFQNYGFTFQRAHLTD</sequence>
<dbReference type="InterPro" id="IPR029058">
    <property type="entry name" value="AB_hydrolase_fold"/>
</dbReference>
<organism evidence="5 6">
    <name type="scientific">Penicillium brevicompactum</name>
    <dbReference type="NCBI Taxonomy" id="5074"/>
    <lineage>
        <taxon>Eukaryota</taxon>
        <taxon>Fungi</taxon>
        <taxon>Dikarya</taxon>
        <taxon>Ascomycota</taxon>
        <taxon>Pezizomycotina</taxon>
        <taxon>Eurotiomycetes</taxon>
        <taxon>Eurotiomycetidae</taxon>
        <taxon>Eurotiales</taxon>
        <taxon>Aspergillaceae</taxon>
        <taxon>Penicillium</taxon>
    </lineage>
</organism>
<dbReference type="PROSITE" id="PS00941">
    <property type="entry name" value="CARBOXYLESTERASE_B_2"/>
    <property type="match status" value="1"/>
</dbReference>
<evidence type="ECO:0000256" key="3">
    <source>
        <dbReference type="SAM" id="SignalP"/>
    </source>
</evidence>
<dbReference type="GO" id="GO:0004104">
    <property type="term" value="F:cholinesterase activity"/>
    <property type="evidence" value="ECO:0007669"/>
    <property type="project" value="InterPro"/>
</dbReference>
<evidence type="ECO:0000259" key="4">
    <source>
        <dbReference type="Pfam" id="PF00135"/>
    </source>
</evidence>
<dbReference type="InterPro" id="IPR002018">
    <property type="entry name" value="CarbesteraseB"/>
</dbReference>
<dbReference type="PANTHER" id="PTHR43142:SF6">
    <property type="entry name" value="PUTATIVE (AFU_ORTHOLOGUE AFUA_7G01710)-RELATED"/>
    <property type="match status" value="1"/>
</dbReference>
<evidence type="ECO:0000313" key="6">
    <source>
        <dbReference type="Proteomes" id="UP001147695"/>
    </source>
</evidence>
<feature type="chain" id="PRO_5040819913" description="Carboxylesterase type B domain-containing protein" evidence="3">
    <location>
        <begin position="19"/>
        <end position="740"/>
    </location>
</feature>
<evidence type="ECO:0000256" key="1">
    <source>
        <dbReference type="ARBA" id="ARBA00005964"/>
    </source>
</evidence>
<dbReference type="Gene3D" id="3.40.50.1820">
    <property type="entry name" value="alpha/beta hydrolase"/>
    <property type="match status" value="1"/>
</dbReference>
<protein>
    <recommendedName>
        <fullName evidence="4">Carboxylesterase type B domain-containing protein</fullName>
    </recommendedName>
</protein>
<keyword evidence="3" id="KW-0732">Signal</keyword>